<reference evidence="1 2" key="1">
    <citation type="submission" date="2018-01" db="EMBL/GenBank/DDBJ databases">
        <title>Genomic Encyclopedia of Type Strains, Phase III (KMG-III): the genomes of soil and plant-associated and newly described type strains.</title>
        <authorList>
            <person name="Whitman W."/>
        </authorList>
    </citation>
    <scope>NUCLEOTIDE SEQUENCE [LARGE SCALE GENOMIC DNA]</scope>
    <source>
        <strain evidence="1 2">HKI456</strain>
    </source>
</reference>
<keyword evidence="2" id="KW-1185">Reference proteome</keyword>
<dbReference type="EMBL" id="PRDW01000018">
    <property type="protein sequence ID" value="PPB81894.1"/>
    <property type="molecule type" value="Genomic_DNA"/>
</dbReference>
<organism evidence="1 2">
    <name type="scientific">Mycetohabitans endofungorum</name>
    <dbReference type="NCBI Taxonomy" id="417203"/>
    <lineage>
        <taxon>Bacteria</taxon>
        <taxon>Pseudomonadati</taxon>
        <taxon>Pseudomonadota</taxon>
        <taxon>Betaproteobacteria</taxon>
        <taxon>Burkholderiales</taxon>
        <taxon>Burkholderiaceae</taxon>
        <taxon>Mycetohabitans</taxon>
    </lineage>
</organism>
<name>A0A2P5K746_9BURK</name>
<proteinExistence type="predicted"/>
<dbReference type="RefSeq" id="WP_104078377.1">
    <property type="nucleotide sequence ID" value="NZ_CP062179.1"/>
</dbReference>
<protein>
    <submittedName>
        <fullName evidence="1">Uncharacterized protein</fullName>
    </submittedName>
</protein>
<dbReference type="AlphaFoldDB" id="A0A2P5K746"/>
<dbReference type="Proteomes" id="UP000243096">
    <property type="component" value="Unassembled WGS sequence"/>
</dbReference>
<evidence type="ECO:0000313" key="2">
    <source>
        <dbReference type="Proteomes" id="UP000243096"/>
    </source>
</evidence>
<accession>A0A2P5K746</accession>
<evidence type="ECO:0000313" key="1">
    <source>
        <dbReference type="EMBL" id="PPB81894.1"/>
    </source>
</evidence>
<gene>
    <name evidence="1" type="ORF">B0O95_11810</name>
</gene>
<comment type="caution">
    <text evidence="1">The sequence shown here is derived from an EMBL/GenBank/DDBJ whole genome shotgun (WGS) entry which is preliminary data.</text>
</comment>
<sequence>MLGCKPLHFWYTAGLGLTQPACQRLMCAALDYVGELERQPPDRHNLWISLAESLHKALDVPLVVVGERGRAPTH</sequence>